<dbReference type="GO" id="GO:0004519">
    <property type="term" value="F:endonuclease activity"/>
    <property type="evidence" value="ECO:0007669"/>
    <property type="project" value="UniProtKB-KW"/>
</dbReference>
<dbReference type="EMBL" id="FPJW01000001">
    <property type="protein sequence ID" value="SFX00455.1"/>
    <property type="molecule type" value="Genomic_DNA"/>
</dbReference>
<protein>
    <submittedName>
        <fullName evidence="1">Endonuclease/Exonuclease/phosphatase family protein</fullName>
    </submittedName>
</protein>
<keyword evidence="1" id="KW-0255">Endonuclease</keyword>
<keyword evidence="1" id="KW-0378">Hydrolase</keyword>
<name>A0A1K1TI93_9GAMM</name>
<evidence type="ECO:0000313" key="1">
    <source>
        <dbReference type="EMBL" id="SFX00455.1"/>
    </source>
</evidence>
<dbReference type="GO" id="GO:0004527">
    <property type="term" value="F:exonuclease activity"/>
    <property type="evidence" value="ECO:0007669"/>
    <property type="project" value="UniProtKB-KW"/>
</dbReference>
<dbReference type="STRING" id="1122209.SAMN02745752_00176"/>
<keyword evidence="1" id="KW-0269">Exonuclease</keyword>
<reference evidence="1 2" key="1">
    <citation type="submission" date="2016-11" db="EMBL/GenBank/DDBJ databases">
        <authorList>
            <person name="Jaros S."/>
            <person name="Januszkiewicz K."/>
            <person name="Wedrychowicz H."/>
        </authorList>
    </citation>
    <scope>NUCLEOTIDE SEQUENCE [LARGE SCALE GENOMIC DNA]</scope>
    <source>
        <strain evidence="1 2">DSM 21637</strain>
    </source>
</reference>
<dbReference type="InterPro" id="IPR036691">
    <property type="entry name" value="Endo/exonu/phosph_ase_sf"/>
</dbReference>
<dbReference type="Proteomes" id="UP000182350">
    <property type="component" value="Unassembled WGS sequence"/>
</dbReference>
<organism evidence="1 2">
    <name type="scientific">Marinospirillum alkaliphilum DSM 21637</name>
    <dbReference type="NCBI Taxonomy" id="1122209"/>
    <lineage>
        <taxon>Bacteria</taxon>
        <taxon>Pseudomonadati</taxon>
        <taxon>Pseudomonadota</taxon>
        <taxon>Gammaproteobacteria</taxon>
        <taxon>Oceanospirillales</taxon>
        <taxon>Oceanospirillaceae</taxon>
        <taxon>Marinospirillum</taxon>
    </lineage>
</organism>
<dbReference type="Gene3D" id="3.60.10.10">
    <property type="entry name" value="Endonuclease/exonuclease/phosphatase"/>
    <property type="match status" value="1"/>
</dbReference>
<proteinExistence type="predicted"/>
<dbReference type="AlphaFoldDB" id="A0A1K1TI93"/>
<dbReference type="SUPFAM" id="SSF56219">
    <property type="entry name" value="DNase I-like"/>
    <property type="match status" value="1"/>
</dbReference>
<evidence type="ECO:0000313" key="2">
    <source>
        <dbReference type="Proteomes" id="UP000182350"/>
    </source>
</evidence>
<accession>A0A1K1TI93</accession>
<gene>
    <name evidence="1" type="ORF">SAMN02745752_00176</name>
</gene>
<sequence length="240" mass="27530">MAQADSLDADVLVIQECEDPACSTDEYKAWAGSYLWIGESKNRGIGVFPKKGCTVQRLNWSGFFHLPGLQSQSETLCWSTEDLRLFLPFTINEKITVLAVWTKGSNNESFGYIGQFWKYLQIHRSDLHKPGTVILGDFNSNCVWDKPDRWWNHSDVVAELSVLGFQSQYHHDSGEQQGCETRPTFFLQRNLQKPYHIDYFFTSSDLTESSELSVGGYEDWIPFSDHMPMTLLLGGDKWIH</sequence>
<keyword evidence="2" id="KW-1185">Reference proteome</keyword>
<keyword evidence="1" id="KW-0540">Nuclease</keyword>